<keyword evidence="2" id="KW-1185">Reference proteome</keyword>
<organism evidence="1 2">
    <name type="scientific">Sagittula salina</name>
    <dbReference type="NCBI Taxonomy" id="2820268"/>
    <lineage>
        <taxon>Bacteria</taxon>
        <taxon>Pseudomonadati</taxon>
        <taxon>Pseudomonadota</taxon>
        <taxon>Alphaproteobacteria</taxon>
        <taxon>Rhodobacterales</taxon>
        <taxon>Roseobacteraceae</taxon>
        <taxon>Sagittula</taxon>
    </lineage>
</organism>
<dbReference type="RefSeq" id="WP_209361746.1">
    <property type="nucleotide sequence ID" value="NZ_JAGISH010000008.1"/>
</dbReference>
<protein>
    <submittedName>
        <fullName evidence="1">Uncharacterized protein</fullName>
    </submittedName>
</protein>
<proteinExistence type="predicted"/>
<dbReference type="AlphaFoldDB" id="A0A940MTQ9"/>
<evidence type="ECO:0000313" key="1">
    <source>
        <dbReference type="EMBL" id="MBP0483807.1"/>
    </source>
</evidence>
<comment type="caution">
    <text evidence="1">The sequence shown here is derived from an EMBL/GenBank/DDBJ whole genome shotgun (WGS) entry which is preliminary data.</text>
</comment>
<sequence>MESEETGAVSPEAVTALFTREAGGYFCARWGRPIAPIIFGIEDETLAVVKGALEAVCSMAGHQMAETDPEQGTNLMVFFFRDWAELNAVPDLGRMVEGLPEMLARLETEGANQYRVFRFDANGAIRACFVFLRMDAALAAVPAEELALTQAVQVMLSWSEGAFRTRAPLALAAGRAVLRPDVAAVIRAAYDPVMPAAADDPSHALRLAARATLALTG</sequence>
<name>A0A940MTQ9_9RHOB</name>
<reference evidence="1" key="1">
    <citation type="submission" date="2021-03" db="EMBL/GenBank/DDBJ databases">
        <title>Sagittula salina sp. nov. strain M10.9X isolated from the marine waste.</title>
        <authorList>
            <person name="Satari L."/>
            <person name="Molina-Menor E."/>
            <person name="Vidal-Verdu A."/>
            <person name="Pascual J."/>
            <person name="Pereto J."/>
            <person name="Porcar M."/>
        </authorList>
    </citation>
    <scope>NUCLEOTIDE SEQUENCE</scope>
    <source>
        <strain evidence="1">M10.9X</strain>
    </source>
</reference>
<dbReference type="Proteomes" id="UP000675940">
    <property type="component" value="Unassembled WGS sequence"/>
</dbReference>
<gene>
    <name evidence="1" type="ORF">J5474_15085</name>
</gene>
<dbReference type="EMBL" id="JAGISH010000008">
    <property type="protein sequence ID" value="MBP0483807.1"/>
    <property type="molecule type" value="Genomic_DNA"/>
</dbReference>
<evidence type="ECO:0000313" key="2">
    <source>
        <dbReference type="Proteomes" id="UP000675940"/>
    </source>
</evidence>
<accession>A0A940MTQ9</accession>